<proteinExistence type="predicted"/>
<feature type="transmembrane region" description="Helical" evidence="8">
    <location>
        <begin position="42"/>
        <end position="64"/>
    </location>
</feature>
<dbReference type="EMBL" id="JAGMVJ010000008">
    <property type="protein sequence ID" value="KAH7088391.1"/>
    <property type="molecule type" value="Genomic_DNA"/>
</dbReference>
<comment type="caution">
    <text evidence="9">The sequence shown here is derived from an EMBL/GenBank/DDBJ whole genome shotgun (WGS) entry which is preliminary data.</text>
</comment>
<evidence type="ECO:0000256" key="7">
    <source>
        <dbReference type="SAM" id="MobiDB-lite"/>
    </source>
</evidence>
<sequence length="456" mass="50888">MANPKGDSGKEESIFQYVIDTLLLPVRIATSPVLLRTYLRTILLFIASTILFGLAAVAYTSFYYSYIPIRGISAPVYLQYDHGGASRPSILPGDVVAKNWPYGIANIPGLVSRQKYDVVVEMTVPRSRVNLDAGNWMVALELRGPSAAPAGVKGMLGWDEEWNVQDHSQGGVPGTTAQKMGAEGLAQNPTVLARSRRPAILTYRSYIIEHAYRLIRLPLYLVDWHTESEHVKISMMESIEFDKGVKNVPASVKVELRSRDPLEVYTVSVRFSARLEGLRWLMYRYWLSSALAGTCLFWSVEMGVLLFTWGIFTLIFGGSSTPEDREGQKRIKQEDGDVTPKREPREGDTDPETPFSDTSRTFPTLSSHQPLHYTSTSPTSPKSERNTPALEDIPTREDAEADDEEDDFVLDEPIPLTAQRDGVFTDSGIGTSFESERGLSRRRSGRLRNGEKDGDQ</sequence>
<evidence type="ECO:0000256" key="4">
    <source>
        <dbReference type="ARBA" id="ARBA00022989"/>
    </source>
</evidence>
<keyword evidence="3" id="KW-0256">Endoplasmic reticulum</keyword>
<keyword evidence="2 8" id="KW-0812">Transmembrane</keyword>
<feature type="region of interest" description="Disordered" evidence="7">
    <location>
        <begin position="321"/>
        <end position="456"/>
    </location>
</feature>
<accession>A0A8K0VZS1</accession>
<dbReference type="GO" id="GO:0006629">
    <property type="term" value="P:lipid metabolic process"/>
    <property type="evidence" value="ECO:0007669"/>
    <property type="project" value="UniProtKB-KW"/>
</dbReference>
<feature type="compositionally biased region" description="Polar residues" evidence="7">
    <location>
        <begin position="355"/>
        <end position="381"/>
    </location>
</feature>
<dbReference type="CDD" id="cd23995">
    <property type="entry name" value="Seipin_BSCL2_like"/>
    <property type="match status" value="1"/>
</dbReference>
<feature type="compositionally biased region" description="Basic and acidic residues" evidence="7">
    <location>
        <begin position="322"/>
        <end position="348"/>
    </location>
</feature>
<keyword evidence="5" id="KW-0443">Lipid metabolism</keyword>
<keyword evidence="4 8" id="KW-1133">Transmembrane helix</keyword>
<name>A0A8K0VZS1_9PLEO</name>
<dbReference type="PANTHER" id="PTHR21212:SF0">
    <property type="entry name" value="SEIPIN"/>
    <property type="match status" value="1"/>
</dbReference>
<evidence type="ECO:0000256" key="1">
    <source>
        <dbReference type="ARBA" id="ARBA00004477"/>
    </source>
</evidence>
<protein>
    <submittedName>
        <fullName evidence="9">Adipose-regulatory protein-domain-containing protein</fullName>
    </submittedName>
</protein>
<evidence type="ECO:0000256" key="8">
    <source>
        <dbReference type="SAM" id="Phobius"/>
    </source>
</evidence>
<dbReference type="Proteomes" id="UP000813461">
    <property type="component" value="Unassembled WGS sequence"/>
</dbReference>
<keyword evidence="6 8" id="KW-0472">Membrane</keyword>
<organism evidence="9 10">
    <name type="scientific">Paraphoma chrysanthemicola</name>
    <dbReference type="NCBI Taxonomy" id="798071"/>
    <lineage>
        <taxon>Eukaryota</taxon>
        <taxon>Fungi</taxon>
        <taxon>Dikarya</taxon>
        <taxon>Ascomycota</taxon>
        <taxon>Pezizomycotina</taxon>
        <taxon>Dothideomycetes</taxon>
        <taxon>Pleosporomycetidae</taxon>
        <taxon>Pleosporales</taxon>
        <taxon>Pleosporineae</taxon>
        <taxon>Phaeosphaeriaceae</taxon>
        <taxon>Paraphoma</taxon>
    </lineage>
</organism>
<dbReference type="AlphaFoldDB" id="A0A8K0VZS1"/>
<evidence type="ECO:0000256" key="2">
    <source>
        <dbReference type="ARBA" id="ARBA00022692"/>
    </source>
</evidence>
<feature type="compositionally biased region" description="Acidic residues" evidence="7">
    <location>
        <begin position="399"/>
        <end position="410"/>
    </location>
</feature>
<evidence type="ECO:0000256" key="6">
    <source>
        <dbReference type="ARBA" id="ARBA00023136"/>
    </source>
</evidence>
<dbReference type="InterPro" id="IPR009617">
    <property type="entry name" value="Seipin"/>
</dbReference>
<evidence type="ECO:0000313" key="9">
    <source>
        <dbReference type="EMBL" id="KAH7088391.1"/>
    </source>
</evidence>
<dbReference type="GO" id="GO:0005789">
    <property type="term" value="C:endoplasmic reticulum membrane"/>
    <property type="evidence" value="ECO:0007669"/>
    <property type="project" value="UniProtKB-SubCell"/>
</dbReference>
<evidence type="ECO:0000256" key="3">
    <source>
        <dbReference type="ARBA" id="ARBA00022824"/>
    </source>
</evidence>
<dbReference type="PANTHER" id="PTHR21212">
    <property type="entry name" value="BERNARDINELLI-SEIP CONGENITAL LIPODYSTROPHY 2 HOMOLOG BSCL2 PROTEIN"/>
    <property type="match status" value="1"/>
</dbReference>
<dbReference type="OrthoDB" id="3990054at2759"/>
<gene>
    <name evidence="9" type="ORF">FB567DRAFT_524304</name>
</gene>
<comment type="subcellular location">
    <subcellularLocation>
        <location evidence="1">Endoplasmic reticulum membrane</location>
        <topology evidence="1">Multi-pass membrane protein</topology>
    </subcellularLocation>
</comment>
<reference evidence="9" key="1">
    <citation type="journal article" date="2021" name="Nat. Commun.">
        <title>Genetic determinants of endophytism in the Arabidopsis root mycobiome.</title>
        <authorList>
            <person name="Mesny F."/>
            <person name="Miyauchi S."/>
            <person name="Thiergart T."/>
            <person name="Pickel B."/>
            <person name="Atanasova L."/>
            <person name="Karlsson M."/>
            <person name="Huettel B."/>
            <person name="Barry K.W."/>
            <person name="Haridas S."/>
            <person name="Chen C."/>
            <person name="Bauer D."/>
            <person name="Andreopoulos W."/>
            <person name="Pangilinan J."/>
            <person name="LaButti K."/>
            <person name="Riley R."/>
            <person name="Lipzen A."/>
            <person name="Clum A."/>
            <person name="Drula E."/>
            <person name="Henrissat B."/>
            <person name="Kohler A."/>
            <person name="Grigoriev I.V."/>
            <person name="Martin F.M."/>
            <person name="Hacquard S."/>
        </authorList>
    </citation>
    <scope>NUCLEOTIDE SEQUENCE</scope>
    <source>
        <strain evidence="9">MPI-SDFR-AT-0120</strain>
    </source>
</reference>
<evidence type="ECO:0000256" key="5">
    <source>
        <dbReference type="ARBA" id="ARBA00023098"/>
    </source>
</evidence>
<evidence type="ECO:0000313" key="10">
    <source>
        <dbReference type="Proteomes" id="UP000813461"/>
    </source>
</evidence>
<keyword evidence="10" id="KW-1185">Reference proteome</keyword>
<dbReference type="GO" id="GO:0140042">
    <property type="term" value="P:lipid droplet formation"/>
    <property type="evidence" value="ECO:0007669"/>
    <property type="project" value="UniProtKB-ARBA"/>
</dbReference>
<dbReference type="Pfam" id="PF06775">
    <property type="entry name" value="Seipin"/>
    <property type="match status" value="1"/>
</dbReference>